<dbReference type="SMART" id="SM00354">
    <property type="entry name" value="HTH_LACI"/>
    <property type="match status" value="1"/>
</dbReference>
<dbReference type="PANTHER" id="PTHR30146:SF148">
    <property type="entry name" value="HTH-TYPE TRANSCRIPTIONAL REPRESSOR PURR-RELATED"/>
    <property type="match status" value="1"/>
</dbReference>
<dbReference type="GO" id="GO:0000976">
    <property type="term" value="F:transcription cis-regulatory region binding"/>
    <property type="evidence" value="ECO:0007669"/>
    <property type="project" value="TreeGrafter"/>
</dbReference>
<proteinExistence type="predicted"/>
<dbReference type="InterPro" id="IPR000843">
    <property type="entry name" value="HTH_LacI"/>
</dbReference>
<keyword evidence="7" id="KW-1185">Reference proteome</keyword>
<dbReference type="SUPFAM" id="SSF53822">
    <property type="entry name" value="Periplasmic binding protein-like I"/>
    <property type="match status" value="1"/>
</dbReference>
<dbReference type="InterPro" id="IPR010982">
    <property type="entry name" value="Lambda_DNA-bd_dom_sf"/>
</dbReference>
<keyword evidence="2" id="KW-0805">Transcription regulation</keyword>
<keyword evidence="3" id="KW-0238">DNA-binding</keyword>
<dbReference type="InterPro" id="IPR028082">
    <property type="entry name" value="Peripla_BP_I"/>
</dbReference>
<dbReference type="RefSeq" id="WP_220203683.1">
    <property type="nucleotide sequence ID" value="NZ_BNJK01000001.1"/>
</dbReference>
<comment type="caution">
    <text evidence="6">The sequence shown here is derived from an EMBL/GenBank/DDBJ whole genome shotgun (WGS) entry which is preliminary data.</text>
</comment>
<evidence type="ECO:0000259" key="5">
    <source>
        <dbReference type="PROSITE" id="PS50932"/>
    </source>
</evidence>
<evidence type="ECO:0000256" key="1">
    <source>
        <dbReference type="ARBA" id="ARBA00022491"/>
    </source>
</evidence>
<accession>A0A8J3IP37</accession>
<keyword evidence="1" id="KW-0678">Repressor</keyword>
<dbReference type="PANTHER" id="PTHR30146">
    <property type="entry name" value="LACI-RELATED TRANSCRIPTIONAL REPRESSOR"/>
    <property type="match status" value="1"/>
</dbReference>
<evidence type="ECO:0000256" key="3">
    <source>
        <dbReference type="ARBA" id="ARBA00023125"/>
    </source>
</evidence>
<dbReference type="Pfam" id="PF13377">
    <property type="entry name" value="Peripla_BP_3"/>
    <property type="match status" value="1"/>
</dbReference>
<dbReference type="EMBL" id="BNJK01000001">
    <property type="protein sequence ID" value="GHO92871.1"/>
    <property type="molecule type" value="Genomic_DNA"/>
</dbReference>
<feature type="domain" description="HTH lacI-type" evidence="5">
    <location>
        <begin position="5"/>
        <end position="63"/>
    </location>
</feature>
<dbReference type="CDD" id="cd06267">
    <property type="entry name" value="PBP1_LacI_sugar_binding-like"/>
    <property type="match status" value="1"/>
</dbReference>
<evidence type="ECO:0000256" key="2">
    <source>
        <dbReference type="ARBA" id="ARBA00023015"/>
    </source>
</evidence>
<evidence type="ECO:0000256" key="4">
    <source>
        <dbReference type="ARBA" id="ARBA00023163"/>
    </source>
</evidence>
<keyword evidence="4" id="KW-0804">Transcription</keyword>
<protein>
    <submittedName>
        <fullName evidence="6">LacI family transcriptional regulator</fullName>
    </submittedName>
</protein>
<gene>
    <name evidence="6" type="ORF">KSF_029190</name>
</gene>
<dbReference type="Pfam" id="PF00356">
    <property type="entry name" value="LacI"/>
    <property type="match status" value="1"/>
</dbReference>
<reference evidence="6" key="1">
    <citation type="submission" date="2020-10" db="EMBL/GenBank/DDBJ databases">
        <title>Taxonomic study of unclassified bacteria belonging to the class Ktedonobacteria.</title>
        <authorList>
            <person name="Yabe S."/>
            <person name="Wang C.M."/>
            <person name="Zheng Y."/>
            <person name="Sakai Y."/>
            <person name="Cavaletti L."/>
            <person name="Monciardini P."/>
            <person name="Donadio S."/>
        </authorList>
    </citation>
    <scope>NUCLEOTIDE SEQUENCE</scope>
    <source>
        <strain evidence="6">ID150040</strain>
    </source>
</reference>
<dbReference type="InterPro" id="IPR046335">
    <property type="entry name" value="LacI/GalR-like_sensor"/>
</dbReference>
<evidence type="ECO:0000313" key="7">
    <source>
        <dbReference type="Proteomes" id="UP000597444"/>
    </source>
</evidence>
<evidence type="ECO:0000313" key="6">
    <source>
        <dbReference type="EMBL" id="GHO92871.1"/>
    </source>
</evidence>
<dbReference type="Gene3D" id="3.40.50.2300">
    <property type="match status" value="2"/>
</dbReference>
<dbReference type="CDD" id="cd01392">
    <property type="entry name" value="HTH_LacI"/>
    <property type="match status" value="1"/>
</dbReference>
<name>A0A8J3IP37_9CHLR</name>
<dbReference type="PROSITE" id="PS50932">
    <property type="entry name" value="HTH_LACI_2"/>
    <property type="match status" value="1"/>
</dbReference>
<organism evidence="6 7">
    <name type="scientific">Reticulibacter mediterranei</name>
    <dbReference type="NCBI Taxonomy" id="2778369"/>
    <lineage>
        <taxon>Bacteria</taxon>
        <taxon>Bacillati</taxon>
        <taxon>Chloroflexota</taxon>
        <taxon>Ktedonobacteria</taxon>
        <taxon>Ktedonobacterales</taxon>
        <taxon>Reticulibacteraceae</taxon>
        <taxon>Reticulibacter</taxon>
    </lineage>
</organism>
<sequence length="349" mass="39451">MKRRPRQSDVAALAAVSPAIVSLVINDRADSNVRISPETRQRVWDAVRELGYVANPIARKLAGNQNRLLGVFTYEAIFPLEYRNFYYPFLLGIEEEVQAQDYDLVLFTRASGPDGKRSIYQDSINSLQITDGAILLGVHENRSELSRLVQEGFPFVFIGRREIPDGAISYVTADYGEATRTIVEYMVRQGHQHIAYLRPPENREATLDREAGYRLAFQQLDKPLIEQHIFAGNSEEVTPQLIERFFVEGITAFLVENTPLIRRVLEIARQLGKSIPRDFSLALLGDHTEEIDPIPDITTFLIPRKEMGKEAVRLLVDLLSHPDEPHVRQVALPCTFVAGQTVAAPFRAK</sequence>
<dbReference type="Gene3D" id="1.10.260.40">
    <property type="entry name" value="lambda repressor-like DNA-binding domains"/>
    <property type="match status" value="1"/>
</dbReference>
<dbReference type="SUPFAM" id="SSF47413">
    <property type="entry name" value="lambda repressor-like DNA-binding domains"/>
    <property type="match status" value="1"/>
</dbReference>
<dbReference type="Proteomes" id="UP000597444">
    <property type="component" value="Unassembled WGS sequence"/>
</dbReference>
<dbReference type="AlphaFoldDB" id="A0A8J3IP37"/>
<dbReference type="GO" id="GO:0003700">
    <property type="term" value="F:DNA-binding transcription factor activity"/>
    <property type="evidence" value="ECO:0007669"/>
    <property type="project" value="TreeGrafter"/>
</dbReference>